<reference evidence="2 3" key="1">
    <citation type="submission" date="2019-07" db="EMBL/GenBank/DDBJ databases">
        <title>Whole genome shotgun sequence of Pseudonocardia sulfidoxydans NBRC 16205.</title>
        <authorList>
            <person name="Hosoyama A."/>
            <person name="Uohara A."/>
            <person name="Ohji S."/>
            <person name="Ichikawa N."/>
        </authorList>
    </citation>
    <scope>NUCLEOTIDE SEQUENCE [LARGE SCALE GENOMIC DNA]</scope>
    <source>
        <strain evidence="2 3">NBRC 16205</strain>
    </source>
</reference>
<keyword evidence="3" id="KW-1185">Reference proteome</keyword>
<dbReference type="AlphaFoldDB" id="A0A511DMT9"/>
<dbReference type="InterPro" id="IPR011639">
    <property type="entry name" value="MethylTrfase_TaqI-like_dom"/>
</dbReference>
<dbReference type="PROSITE" id="PS00092">
    <property type="entry name" value="N6_MTASE"/>
    <property type="match status" value="1"/>
</dbReference>
<dbReference type="SUPFAM" id="SSF53335">
    <property type="entry name" value="S-adenosyl-L-methionine-dependent methyltransferases"/>
    <property type="match status" value="1"/>
</dbReference>
<organism evidence="2 3">
    <name type="scientific">Pseudonocardia sulfidoxydans NBRC 16205</name>
    <dbReference type="NCBI Taxonomy" id="1223511"/>
    <lineage>
        <taxon>Bacteria</taxon>
        <taxon>Bacillati</taxon>
        <taxon>Actinomycetota</taxon>
        <taxon>Actinomycetes</taxon>
        <taxon>Pseudonocardiales</taxon>
        <taxon>Pseudonocardiaceae</taxon>
        <taxon>Pseudonocardia</taxon>
    </lineage>
</organism>
<dbReference type="GO" id="GO:0009007">
    <property type="term" value="F:site-specific DNA-methyltransferase (adenine-specific) activity"/>
    <property type="evidence" value="ECO:0007669"/>
    <property type="project" value="UniProtKB-EC"/>
</dbReference>
<dbReference type="Proteomes" id="UP000321685">
    <property type="component" value="Unassembled WGS sequence"/>
</dbReference>
<proteinExistence type="predicted"/>
<dbReference type="GO" id="GO:0006304">
    <property type="term" value="P:DNA modification"/>
    <property type="evidence" value="ECO:0007669"/>
    <property type="project" value="InterPro"/>
</dbReference>
<dbReference type="InterPro" id="IPR002052">
    <property type="entry name" value="DNA_methylase_N6_adenine_CS"/>
</dbReference>
<accession>A0A511DMT9</accession>
<dbReference type="EMBL" id="BJVJ01000075">
    <property type="protein sequence ID" value="GEL26121.1"/>
    <property type="molecule type" value="Genomic_DNA"/>
</dbReference>
<name>A0A511DMT9_9PSEU</name>
<gene>
    <name evidence="2" type="ORF">PSU4_50750</name>
</gene>
<dbReference type="InterPro" id="IPR029063">
    <property type="entry name" value="SAM-dependent_MTases_sf"/>
</dbReference>
<protein>
    <recommendedName>
        <fullName evidence="1">Type II methyltransferase M.TaqI-like domain-containing protein</fullName>
    </recommendedName>
</protein>
<evidence type="ECO:0000313" key="2">
    <source>
        <dbReference type="EMBL" id="GEL26121.1"/>
    </source>
</evidence>
<sequence>MFERGGFDAVIGNPPFLGGKKITGALGVAFREYLVESIGRGA</sequence>
<dbReference type="GO" id="GO:0003676">
    <property type="term" value="F:nucleic acid binding"/>
    <property type="evidence" value="ECO:0007669"/>
    <property type="project" value="InterPro"/>
</dbReference>
<evidence type="ECO:0000313" key="3">
    <source>
        <dbReference type="Proteomes" id="UP000321685"/>
    </source>
</evidence>
<dbReference type="GO" id="GO:0032259">
    <property type="term" value="P:methylation"/>
    <property type="evidence" value="ECO:0007669"/>
    <property type="project" value="InterPro"/>
</dbReference>
<dbReference type="RefSeq" id="WP_246115329.1">
    <property type="nucleotide sequence ID" value="NZ_BJVJ01000075.1"/>
</dbReference>
<dbReference type="Pfam" id="PF07669">
    <property type="entry name" value="Eco57I"/>
    <property type="match status" value="1"/>
</dbReference>
<evidence type="ECO:0000259" key="1">
    <source>
        <dbReference type="Pfam" id="PF07669"/>
    </source>
</evidence>
<feature type="domain" description="Type II methyltransferase M.TaqI-like" evidence="1">
    <location>
        <begin position="3"/>
        <end position="25"/>
    </location>
</feature>
<comment type="caution">
    <text evidence="2">The sequence shown here is derived from an EMBL/GenBank/DDBJ whole genome shotgun (WGS) entry which is preliminary data.</text>
</comment>